<gene>
    <name evidence="2" type="ORF">H8K26_06400</name>
</gene>
<sequence>MKRTATQFNSKYKKAGVACLFVLSSWPAFATTELVLQLETSLSRDTNPFRFYDDQVGGGRKQEQIQRLTETVNASDIRAGAIIPLLSDQTRLTLSGSLGNRHYKEYRQLDHQPGAADAAFDWQAGKSVSGRVYAGKDKRLFEYINGSLTERDIAHSRRAGADVRIKPDDDWMLSASLFRNALNYDLDLNQLYNFDERGQQLGLRYMSPTGSSIEAGTRLSETSFADRTPAQVRDLDKKYKETELYLDGEWRYSIKTITSAHLGLIRRRYDVLHERDTRLFNAIWRGTYHYSTMLRLDLQLFDRPFTIVDPSILYVVSKGARVDALWKWSDKTNVNFSALLQNSDQELIPRLVRPDNNFSRKEKLQRIGIGASYQFERGFRLLFDSFYEKTDRAADDIKLRQGVVRLGIEYTFENLPGSAARLGLQRYQQSLSATEPIRE</sequence>
<comment type="caution">
    <text evidence="2">The sequence shown here is derived from an EMBL/GenBank/DDBJ whole genome shotgun (WGS) entry which is preliminary data.</text>
</comment>
<evidence type="ECO:0000256" key="1">
    <source>
        <dbReference type="SAM" id="SignalP"/>
    </source>
</evidence>
<dbReference type="Proteomes" id="UP000637632">
    <property type="component" value="Unassembled WGS sequence"/>
</dbReference>
<keyword evidence="1" id="KW-0732">Signal</keyword>
<evidence type="ECO:0000313" key="3">
    <source>
        <dbReference type="Proteomes" id="UP000637632"/>
    </source>
</evidence>
<evidence type="ECO:0008006" key="4">
    <source>
        <dbReference type="Google" id="ProtNLM"/>
    </source>
</evidence>
<dbReference type="EMBL" id="JACOFT010000002">
    <property type="protein sequence ID" value="MBC3811068.1"/>
    <property type="molecule type" value="Genomic_DNA"/>
</dbReference>
<accession>A0ABR6XDU6</accession>
<evidence type="ECO:0000313" key="2">
    <source>
        <dbReference type="EMBL" id="MBC3811068.1"/>
    </source>
</evidence>
<proteinExistence type="predicted"/>
<name>A0ABR6XDU6_9BURK</name>
<feature type="chain" id="PRO_5045246222" description="Beta-barrel porin 2" evidence="1">
    <location>
        <begin position="31"/>
        <end position="439"/>
    </location>
</feature>
<feature type="signal peptide" evidence="1">
    <location>
        <begin position="1"/>
        <end position="30"/>
    </location>
</feature>
<reference evidence="2 3" key="1">
    <citation type="submission" date="2020-08" db="EMBL/GenBank/DDBJ databases">
        <title>Novel species isolated from subtropical streams in China.</title>
        <authorList>
            <person name="Lu H."/>
        </authorList>
    </citation>
    <scope>NUCLEOTIDE SEQUENCE [LARGE SCALE GENOMIC DNA]</scope>
    <source>
        <strain evidence="2 3">CCTCC AB 2015119</strain>
    </source>
</reference>
<dbReference type="RefSeq" id="WP_190478199.1">
    <property type="nucleotide sequence ID" value="NZ_JACOFT010000002.1"/>
</dbReference>
<organism evidence="2 3">
    <name type="scientific">Undibacterium aquatile</name>
    <dbReference type="NCBI Taxonomy" id="1537398"/>
    <lineage>
        <taxon>Bacteria</taxon>
        <taxon>Pseudomonadati</taxon>
        <taxon>Pseudomonadota</taxon>
        <taxon>Betaproteobacteria</taxon>
        <taxon>Burkholderiales</taxon>
        <taxon>Oxalobacteraceae</taxon>
        <taxon>Undibacterium</taxon>
    </lineage>
</organism>
<keyword evidence="3" id="KW-1185">Reference proteome</keyword>
<protein>
    <recommendedName>
        <fullName evidence="4">Beta-barrel porin 2</fullName>
    </recommendedName>
</protein>